<keyword evidence="1" id="KW-0175">Coiled coil</keyword>
<proteinExistence type="predicted"/>
<sequence>MTNARANLERKRAEKTVKQAEVEKLQAEEAKKKATEARVRAASAVDQLRTSPRFDINFLQKAFDDQRTELERFSEVASIEMSFGDTKPEAD</sequence>
<evidence type="ECO:0000256" key="1">
    <source>
        <dbReference type="SAM" id="Coils"/>
    </source>
</evidence>
<keyword evidence="3" id="KW-1185">Reference proteome</keyword>
<name>A0A8S0S6V5_OLEEU</name>
<dbReference type="EMBL" id="CACTIH010003962">
    <property type="protein sequence ID" value="CAA2988008.1"/>
    <property type="molecule type" value="Genomic_DNA"/>
</dbReference>
<comment type="caution">
    <text evidence="2">The sequence shown here is derived from an EMBL/GenBank/DDBJ whole genome shotgun (WGS) entry which is preliminary data.</text>
</comment>
<dbReference type="AlphaFoldDB" id="A0A8S0S6V5"/>
<accession>A0A8S0S6V5</accession>
<evidence type="ECO:0000313" key="3">
    <source>
        <dbReference type="Proteomes" id="UP000594638"/>
    </source>
</evidence>
<organism evidence="2 3">
    <name type="scientific">Olea europaea subsp. europaea</name>
    <dbReference type="NCBI Taxonomy" id="158383"/>
    <lineage>
        <taxon>Eukaryota</taxon>
        <taxon>Viridiplantae</taxon>
        <taxon>Streptophyta</taxon>
        <taxon>Embryophyta</taxon>
        <taxon>Tracheophyta</taxon>
        <taxon>Spermatophyta</taxon>
        <taxon>Magnoliopsida</taxon>
        <taxon>eudicotyledons</taxon>
        <taxon>Gunneridae</taxon>
        <taxon>Pentapetalae</taxon>
        <taxon>asterids</taxon>
        <taxon>lamiids</taxon>
        <taxon>Lamiales</taxon>
        <taxon>Oleaceae</taxon>
        <taxon>Oleeae</taxon>
        <taxon>Olea</taxon>
    </lineage>
</organism>
<reference evidence="2 3" key="1">
    <citation type="submission" date="2019-12" db="EMBL/GenBank/DDBJ databases">
        <authorList>
            <person name="Alioto T."/>
            <person name="Alioto T."/>
            <person name="Gomez Garrido J."/>
        </authorList>
    </citation>
    <scope>NUCLEOTIDE SEQUENCE [LARGE SCALE GENOMIC DNA]</scope>
</reference>
<gene>
    <name evidence="2" type="ORF">OLEA9_A100867</name>
</gene>
<evidence type="ECO:0000313" key="2">
    <source>
        <dbReference type="EMBL" id="CAA2988008.1"/>
    </source>
</evidence>
<protein>
    <submittedName>
        <fullName evidence="2">Uncharacterized protein</fullName>
    </submittedName>
</protein>
<feature type="coiled-coil region" evidence="1">
    <location>
        <begin position="1"/>
        <end position="47"/>
    </location>
</feature>
<dbReference type="Proteomes" id="UP000594638">
    <property type="component" value="Unassembled WGS sequence"/>
</dbReference>
<dbReference type="Gramene" id="OE9A100867T1">
    <property type="protein sequence ID" value="OE9A100867C1"/>
    <property type="gene ID" value="OE9A100867"/>
</dbReference>